<reference evidence="2 3" key="1">
    <citation type="submission" date="2023-02" db="EMBL/GenBank/DDBJ databases">
        <title>Genome sequence of Lacticaseibacillus sp. KACC 23028.</title>
        <authorList>
            <person name="Kim S."/>
            <person name="Heo J."/>
            <person name="Kwon S.-W."/>
        </authorList>
    </citation>
    <scope>NUCLEOTIDE SEQUENCE [LARGE SCALE GENOMIC DNA]</scope>
    <source>
        <strain evidence="2 3">KACC 23028</strain>
    </source>
</reference>
<evidence type="ECO:0000313" key="3">
    <source>
        <dbReference type="Proteomes" id="UP001220377"/>
    </source>
</evidence>
<accession>A0ABY7WQY1</accession>
<organism evidence="2 3">
    <name type="scientific">Lacticaseibacillus pabuli</name>
    <dbReference type="NCBI Taxonomy" id="3025672"/>
    <lineage>
        <taxon>Bacteria</taxon>
        <taxon>Bacillati</taxon>
        <taxon>Bacillota</taxon>
        <taxon>Bacilli</taxon>
        <taxon>Lactobacillales</taxon>
        <taxon>Lactobacillaceae</taxon>
        <taxon>Lacticaseibacillus</taxon>
    </lineage>
</organism>
<gene>
    <name evidence="2" type="ORF">PQ472_06385</name>
</gene>
<sequence>MQEQITVLRSASNRRELNHAVKRVDQLLGGHSGYTTANIVTLARRQMNAREAKQDYRLIVTRDKISGAFARVFADIAGLIVGILPTVIVIAFCYADRRSRALATVQSKFISSGRRIITQYFASLMVLLLPVLAVAMYFTLRVVGLYPHQAIDLLAFMKATFIWVLPTLMISSAVGFMTYQLFGNFMGFALQIGWWLITTMIGSRRVDGNYGWLLMPRHNSLHNAAYFYDHLNELLVNRASYAVLALIMIGVAILIAQLRKGGLRLALSSHH</sequence>
<keyword evidence="1" id="KW-1133">Transmembrane helix</keyword>
<feature type="transmembrane region" description="Helical" evidence="1">
    <location>
        <begin position="76"/>
        <end position="95"/>
    </location>
</feature>
<proteinExistence type="predicted"/>
<keyword evidence="1" id="KW-0472">Membrane</keyword>
<evidence type="ECO:0000256" key="1">
    <source>
        <dbReference type="SAM" id="Phobius"/>
    </source>
</evidence>
<feature type="transmembrane region" description="Helical" evidence="1">
    <location>
        <begin position="116"/>
        <end position="138"/>
    </location>
</feature>
<protein>
    <submittedName>
        <fullName evidence="2">ABC transporter permease</fullName>
    </submittedName>
</protein>
<dbReference type="RefSeq" id="WP_163586825.1">
    <property type="nucleotide sequence ID" value="NZ_CP117884.1"/>
</dbReference>
<feature type="transmembrane region" description="Helical" evidence="1">
    <location>
        <begin position="150"/>
        <end position="169"/>
    </location>
</feature>
<keyword evidence="1" id="KW-0812">Transmembrane</keyword>
<keyword evidence="3" id="KW-1185">Reference proteome</keyword>
<dbReference type="Proteomes" id="UP001220377">
    <property type="component" value="Chromosome"/>
</dbReference>
<feature type="transmembrane region" description="Helical" evidence="1">
    <location>
        <begin position="181"/>
        <end position="202"/>
    </location>
</feature>
<name>A0ABY7WQY1_9LACO</name>
<evidence type="ECO:0000313" key="2">
    <source>
        <dbReference type="EMBL" id="WDF81560.1"/>
    </source>
</evidence>
<dbReference type="EMBL" id="CP117884">
    <property type="protein sequence ID" value="WDF81560.1"/>
    <property type="molecule type" value="Genomic_DNA"/>
</dbReference>
<feature type="transmembrane region" description="Helical" evidence="1">
    <location>
        <begin position="239"/>
        <end position="258"/>
    </location>
</feature>